<feature type="transmembrane region" description="Helical" evidence="1">
    <location>
        <begin position="35"/>
        <end position="59"/>
    </location>
</feature>
<reference evidence="3 4" key="1">
    <citation type="submission" date="2017-11" db="EMBL/GenBank/DDBJ databases">
        <title>De novo assembly and phasing of dikaryotic genomes from two isolates of Puccinia coronata f. sp. avenae, the causal agent of oat crown rust.</title>
        <authorList>
            <person name="Miller M.E."/>
            <person name="Zhang Y."/>
            <person name="Omidvar V."/>
            <person name="Sperschneider J."/>
            <person name="Schwessinger B."/>
            <person name="Raley C."/>
            <person name="Palmer J.M."/>
            <person name="Garnica D."/>
            <person name="Upadhyaya N."/>
            <person name="Rathjen J."/>
            <person name="Taylor J.M."/>
            <person name="Park R.F."/>
            <person name="Dodds P.N."/>
            <person name="Hirsch C.D."/>
            <person name="Kianian S.F."/>
            <person name="Figueroa M."/>
        </authorList>
    </citation>
    <scope>NUCLEOTIDE SEQUENCE [LARGE SCALE GENOMIC DNA]</scope>
    <source>
        <strain evidence="3">12NC29</strain>
    </source>
</reference>
<evidence type="ECO:0000313" key="4">
    <source>
        <dbReference type="Proteomes" id="UP000235388"/>
    </source>
</evidence>
<feature type="chain" id="PRO_5014600609" evidence="2">
    <location>
        <begin position="20"/>
        <end position="149"/>
    </location>
</feature>
<keyword evidence="1" id="KW-0472">Membrane</keyword>
<keyword evidence="1" id="KW-1133">Transmembrane helix</keyword>
<keyword evidence="1" id="KW-0812">Transmembrane</keyword>
<accession>A0A2N5SLJ5</accession>
<keyword evidence="4" id="KW-1185">Reference proteome</keyword>
<sequence length="149" mass="16334">MRSFLTVAVSLACIQAISAVPVYNLGGDKLHAPLAWGLVVVPPLLLAECLYLPAALAFLDRWSVAAHALAWEEPEWAAAEWQDQPEVPLVHRVVPAEGVATLSVSRSRNPSGNLRARSSRTTTAHILTKRLRDTDGRNETSKLNLKFFI</sequence>
<evidence type="ECO:0000313" key="3">
    <source>
        <dbReference type="EMBL" id="PLW14091.1"/>
    </source>
</evidence>
<keyword evidence="2" id="KW-0732">Signal</keyword>
<evidence type="ECO:0000256" key="2">
    <source>
        <dbReference type="SAM" id="SignalP"/>
    </source>
</evidence>
<protein>
    <submittedName>
        <fullName evidence="3">Uncharacterized protein</fullName>
    </submittedName>
</protein>
<organism evidence="3 4">
    <name type="scientific">Puccinia coronata f. sp. avenae</name>
    <dbReference type="NCBI Taxonomy" id="200324"/>
    <lineage>
        <taxon>Eukaryota</taxon>
        <taxon>Fungi</taxon>
        <taxon>Dikarya</taxon>
        <taxon>Basidiomycota</taxon>
        <taxon>Pucciniomycotina</taxon>
        <taxon>Pucciniomycetes</taxon>
        <taxon>Pucciniales</taxon>
        <taxon>Pucciniaceae</taxon>
        <taxon>Puccinia</taxon>
    </lineage>
</organism>
<proteinExistence type="predicted"/>
<dbReference type="Proteomes" id="UP000235388">
    <property type="component" value="Unassembled WGS sequence"/>
</dbReference>
<feature type="signal peptide" evidence="2">
    <location>
        <begin position="1"/>
        <end position="19"/>
    </location>
</feature>
<gene>
    <name evidence="3" type="ORF">PCANC_18229</name>
</gene>
<dbReference type="EMBL" id="PGCJ01000930">
    <property type="protein sequence ID" value="PLW14091.1"/>
    <property type="molecule type" value="Genomic_DNA"/>
</dbReference>
<dbReference type="AlphaFoldDB" id="A0A2N5SLJ5"/>
<comment type="caution">
    <text evidence="3">The sequence shown here is derived from an EMBL/GenBank/DDBJ whole genome shotgun (WGS) entry which is preliminary data.</text>
</comment>
<evidence type="ECO:0000256" key="1">
    <source>
        <dbReference type="SAM" id="Phobius"/>
    </source>
</evidence>
<name>A0A2N5SLJ5_9BASI</name>